<dbReference type="PANTHER" id="PTHR43080:SF2">
    <property type="entry name" value="CBS DOMAIN-CONTAINING PROTEIN"/>
    <property type="match status" value="1"/>
</dbReference>
<evidence type="ECO:0000259" key="4">
    <source>
        <dbReference type="PROSITE" id="PS51371"/>
    </source>
</evidence>
<feature type="domain" description="CBS" evidence="4">
    <location>
        <begin position="8"/>
        <end position="65"/>
    </location>
</feature>
<organism evidence="5 6">
    <name type="scientific">Variovorax paradoxus</name>
    <dbReference type="NCBI Taxonomy" id="34073"/>
    <lineage>
        <taxon>Bacteria</taxon>
        <taxon>Pseudomonadati</taxon>
        <taxon>Pseudomonadota</taxon>
        <taxon>Betaproteobacteria</taxon>
        <taxon>Burkholderiales</taxon>
        <taxon>Comamonadaceae</taxon>
        <taxon>Variovorax</taxon>
    </lineage>
</organism>
<evidence type="ECO:0000313" key="6">
    <source>
        <dbReference type="Proteomes" id="UP000326780"/>
    </source>
</evidence>
<reference evidence="5 6" key="1">
    <citation type="submission" date="2019-10" db="EMBL/GenBank/DDBJ databases">
        <title>Complete genome sequence of Variovorax paradoxus 5C-2.</title>
        <authorList>
            <person name="Gogoleva N.E."/>
            <person name="Balkin A.S."/>
        </authorList>
    </citation>
    <scope>NUCLEOTIDE SEQUENCE [LARGE SCALE GENOMIC DNA]</scope>
    <source>
        <strain evidence="5 6">5C-2</strain>
    </source>
</reference>
<dbReference type="SMART" id="SM00116">
    <property type="entry name" value="CBS"/>
    <property type="match status" value="2"/>
</dbReference>
<dbReference type="AlphaFoldDB" id="A0A5Q0MBF0"/>
<dbReference type="InterPro" id="IPR046342">
    <property type="entry name" value="CBS_dom_sf"/>
</dbReference>
<feature type="region of interest" description="Disordered" evidence="3">
    <location>
        <begin position="121"/>
        <end position="164"/>
    </location>
</feature>
<keyword evidence="1 2" id="KW-0129">CBS domain</keyword>
<evidence type="ECO:0000256" key="3">
    <source>
        <dbReference type="SAM" id="MobiDB-lite"/>
    </source>
</evidence>
<protein>
    <submittedName>
        <fullName evidence="5">CBS domain-containing protein</fullName>
    </submittedName>
</protein>
<dbReference type="EMBL" id="CP045644">
    <property type="protein sequence ID" value="QFZ86829.1"/>
    <property type="molecule type" value="Genomic_DNA"/>
</dbReference>
<dbReference type="RefSeq" id="WP_153285276.1">
    <property type="nucleotide sequence ID" value="NZ_CP045644.1"/>
</dbReference>
<dbReference type="InterPro" id="IPR051257">
    <property type="entry name" value="Diverse_CBS-Domain"/>
</dbReference>
<gene>
    <name evidence="5" type="ORF">GFK26_30650</name>
</gene>
<accession>A0A5Q0MBF0</accession>
<name>A0A5Q0MBF0_VARPD</name>
<dbReference type="CDD" id="cd04622">
    <property type="entry name" value="CBS_pair_HRP1_like"/>
    <property type="match status" value="1"/>
</dbReference>
<dbReference type="Proteomes" id="UP000326780">
    <property type="component" value="Chromosome"/>
</dbReference>
<dbReference type="InterPro" id="IPR000644">
    <property type="entry name" value="CBS_dom"/>
</dbReference>
<evidence type="ECO:0000256" key="1">
    <source>
        <dbReference type="ARBA" id="ARBA00023122"/>
    </source>
</evidence>
<dbReference type="SUPFAM" id="SSF54631">
    <property type="entry name" value="CBS-domain pair"/>
    <property type="match status" value="1"/>
</dbReference>
<dbReference type="Gene3D" id="3.10.580.10">
    <property type="entry name" value="CBS-domain"/>
    <property type="match status" value="1"/>
</dbReference>
<proteinExistence type="predicted"/>
<dbReference type="PROSITE" id="PS51371">
    <property type="entry name" value="CBS"/>
    <property type="match status" value="2"/>
</dbReference>
<feature type="domain" description="CBS" evidence="4">
    <location>
        <begin position="73"/>
        <end position="130"/>
    </location>
</feature>
<sequence>MTQVNELMTRGVRTAAPTDTLCDAAQAMEELDVGVLPVCDGERLVGVVTDRDIAVRGVAQKLPPETTHLDAIMSGQVRWCFDDVSVEEALRTMGELQIRRLPVVDRERRLVGVLTLGDAAAKGDTSETGERLGQISQPAEPDRSRQSAASGPAGGGQTKRTRKS</sequence>
<evidence type="ECO:0000313" key="5">
    <source>
        <dbReference type="EMBL" id="QFZ86829.1"/>
    </source>
</evidence>
<dbReference type="Pfam" id="PF00571">
    <property type="entry name" value="CBS"/>
    <property type="match status" value="2"/>
</dbReference>
<evidence type="ECO:0000256" key="2">
    <source>
        <dbReference type="PROSITE-ProRule" id="PRU00703"/>
    </source>
</evidence>
<dbReference type="PANTHER" id="PTHR43080">
    <property type="entry name" value="CBS DOMAIN-CONTAINING PROTEIN CBSX3, MITOCHONDRIAL"/>
    <property type="match status" value="1"/>
</dbReference>